<sequence>MEDLRATNETRKKSVQGQIIVIEDKCRLKDTEVKLLQDELVVKKNAAFEQDSEVSDSAPCEFVLLYREYKVYGESRYEPLGKRSACVYQGQHILFLWNFLVKESIFLKKSDLCPKHVRTSKANLESHFT</sequence>
<organism evidence="1 2">
    <name type="scientific">Dreissena polymorpha</name>
    <name type="common">Zebra mussel</name>
    <name type="synonym">Mytilus polymorpha</name>
    <dbReference type="NCBI Taxonomy" id="45954"/>
    <lineage>
        <taxon>Eukaryota</taxon>
        <taxon>Metazoa</taxon>
        <taxon>Spiralia</taxon>
        <taxon>Lophotrochozoa</taxon>
        <taxon>Mollusca</taxon>
        <taxon>Bivalvia</taxon>
        <taxon>Autobranchia</taxon>
        <taxon>Heteroconchia</taxon>
        <taxon>Euheterodonta</taxon>
        <taxon>Imparidentia</taxon>
        <taxon>Neoheterodontei</taxon>
        <taxon>Myida</taxon>
        <taxon>Dreissenoidea</taxon>
        <taxon>Dreissenidae</taxon>
        <taxon>Dreissena</taxon>
    </lineage>
</organism>
<keyword evidence="2" id="KW-1185">Reference proteome</keyword>
<reference evidence="1" key="1">
    <citation type="journal article" date="2019" name="bioRxiv">
        <title>The Genome of the Zebra Mussel, Dreissena polymorpha: A Resource for Invasive Species Research.</title>
        <authorList>
            <person name="McCartney M.A."/>
            <person name="Auch B."/>
            <person name="Kono T."/>
            <person name="Mallez S."/>
            <person name="Zhang Y."/>
            <person name="Obille A."/>
            <person name="Becker A."/>
            <person name="Abrahante J.E."/>
            <person name="Garbe J."/>
            <person name="Badalamenti J.P."/>
            <person name="Herman A."/>
            <person name="Mangelson H."/>
            <person name="Liachko I."/>
            <person name="Sullivan S."/>
            <person name="Sone E.D."/>
            <person name="Koren S."/>
            <person name="Silverstein K.A.T."/>
            <person name="Beckman K.B."/>
            <person name="Gohl D.M."/>
        </authorList>
    </citation>
    <scope>NUCLEOTIDE SEQUENCE</scope>
    <source>
        <strain evidence="1">Duluth1</strain>
        <tissue evidence="1">Whole animal</tissue>
    </source>
</reference>
<accession>A0A9D4QZA0</accession>
<proteinExistence type="predicted"/>
<dbReference type="AlphaFoldDB" id="A0A9D4QZA0"/>
<dbReference type="EMBL" id="JAIWYP010000003">
    <property type="protein sequence ID" value="KAH3848368.1"/>
    <property type="molecule type" value="Genomic_DNA"/>
</dbReference>
<evidence type="ECO:0000313" key="2">
    <source>
        <dbReference type="Proteomes" id="UP000828390"/>
    </source>
</evidence>
<comment type="caution">
    <text evidence="1">The sequence shown here is derived from an EMBL/GenBank/DDBJ whole genome shotgun (WGS) entry which is preliminary data.</text>
</comment>
<gene>
    <name evidence="1" type="ORF">DPMN_090729</name>
</gene>
<dbReference type="Proteomes" id="UP000828390">
    <property type="component" value="Unassembled WGS sequence"/>
</dbReference>
<protein>
    <submittedName>
        <fullName evidence="1">Uncharacterized protein</fullName>
    </submittedName>
</protein>
<name>A0A9D4QZA0_DREPO</name>
<evidence type="ECO:0000313" key="1">
    <source>
        <dbReference type="EMBL" id="KAH3848368.1"/>
    </source>
</evidence>
<reference evidence="1" key="2">
    <citation type="submission" date="2020-11" db="EMBL/GenBank/DDBJ databases">
        <authorList>
            <person name="McCartney M.A."/>
            <person name="Auch B."/>
            <person name="Kono T."/>
            <person name="Mallez S."/>
            <person name="Becker A."/>
            <person name="Gohl D.M."/>
            <person name="Silverstein K.A.T."/>
            <person name="Koren S."/>
            <person name="Bechman K.B."/>
            <person name="Herman A."/>
            <person name="Abrahante J.E."/>
            <person name="Garbe J."/>
        </authorList>
    </citation>
    <scope>NUCLEOTIDE SEQUENCE</scope>
    <source>
        <strain evidence="1">Duluth1</strain>
        <tissue evidence="1">Whole animal</tissue>
    </source>
</reference>